<protein>
    <submittedName>
        <fullName evidence="1">RibBA protein</fullName>
    </submittedName>
</protein>
<keyword evidence="2" id="KW-1185">Reference proteome</keyword>
<reference evidence="1" key="1">
    <citation type="submission" date="2021-02" db="EMBL/GenBank/DDBJ databases">
        <authorList>
            <person name="Dougan E. K."/>
            <person name="Rhodes N."/>
            <person name="Thang M."/>
            <person name="Chan C."/>
        </authorList>
    </citation>
    <scope>NUCLEOTIDE SEQUENCE</scope>
</reference>
<dbReference type="Proteomes" id="UP000601435">
    <property type="component" value="Unassembled WGS sequence"/>
</dbReference>
<dbReference type="EMBL" id="CAJNJA010008151">
    <property type="protein sequence ID" value="CAE7233427.1"/>
    <property type="molecule type" value="Genomic_DNA"/>
</dbReference>
<organism evidence="1 2">
    <name type="scientific">Symbiodinium necroappetens</name>
    <dbReference type="NCBI Taxonomy" id="1628268"/>
    <lineage>
        <taxon>Eukaryota</taxon>
        <taxon>Sar</taxon>
        <taxon>Alveolata</taxon>
        <taxon>Dinophyceae</taxon>
        <taxon>Suessiales</taxon>
        <taxon>Symbiodiniaceae</taxon>
        <taxon>Symbiodinium</taxon>
    </lineage>
</organism>
<accession>A0A812KP63</accession>
<comment type="caution">
    <text evidence="1">The sequence shown here is derived from an EMBL/GenBank/DDBJ whole genome shotgun (WGS) entry which is preliminary data.</text>
</comment>
<name>A0A812KP63_9DINO</name>
<gene>
    <name evidence="1" type="primary">ribBA</name>
    <name evidence="1" type="ORF">SNEC2469_LOCUS3755</name>
</gene>
<proteinExistence type="predicted"/>
<dbReference type="OrthoDB" id="444872at2759"/>
<sequence>MIPNPQCRGVGGLGGPGFGIHSTIRGNAEANPEYVPSSAQTDEQGNVTLSAWASFLPAEMSGKFGQASVWPTEVLLPRNGQIQILEAWYGHPSDPSRRIDVSARVSEFLRGPGQIGAGLANLVREGCYRGDQVRLEATSSFWGQDPAPFVWKKLMVRYRPSSH</sequence>
<evidence type="ECO:0000313" key="2">
    <source>
        <dbReference type="Proteomes" id="UP000601435"/>
    </source>
</evidence>
<evidence type="ECO:0000313" key="1">
    <source>
        <dbReference type="EMBL" id="CAE7233427.1"/>
    </source>
</evidence>
<dbReference type="AlphaFoldDB" id="A0A812KP63"/>